<dbReference type="Proteomes" id="UP000695022">
    <property type="component" value="Unplaced"/>
</dbReference>
<evidence type="ECO:0000313" key="2">
    <source>
        <dbReference type="RefSeq" id="XP_014662148.1"/>
    </source>
</evidence>
<evidence type="ECO:0000313" key="1">
    <source>
        <dbReference type="Proteomes" id="UP000695022"/>
    </source>
</evidence>
<dbReference type="SMART" id="SM00028">
    <property type="entry name" value="TPR"/>
    <property type="match status" value="2"/>
</dbReference>
<reference evidence="2" key="1">
    <citation type="submission" date="2025-08" db="UniProtKB">
        <authorList>
            <consortium name="RefSeq"/>
        </authorList>
    </citation>
    <scope>IDENTIFICATION</scope>
</reference>
<dbReference type="InterPro" id="IPR011990">
    <property type="entry name" value="TPR-like_helical_dom_sf"/>
</dbReference>
<organism evidence="1 2">
    <name type="scientific">Priapulus caudatus</name>
    <name type="common">Priapulid worm</name>
    <dbReference type="NCBI Taxonomy" id="37621"/>
    <lineage>
        <taxon>Eukaryota</taxon>
        <taxon>Metazoa</taxon>
        <taxon>Ecdysozoa</taxon>
        <taxon>Scalidophora</taxon>
        <taxon>Priapulida</taxon>
        <taxon>Priapulimorpha</taxon>
        <taxon>Priapulimorphida</taxon>
        <taxon>Priapulidae</taxon>
        <taxon>Priapulus</taxon>
    </lineage>
</organism>
<sequence length="648" mass="72795">MSASGSASKFDSNANATVGVVVFADSSNTINPCVEGHGCSASSVIHDDVISNASQEPSDPELALHGINLMLNNGFKESEDLFNKHKQRSPLMSVGASFVKFLHALMTFEEEQMEQAAMSLRHTERQCMQSQDGFMKAFKNRVMRRSPHESASSLEDRLQKQVIIADCQLYQAILTFVNQELSGYLRGGWILRRAWKIYEKAYKEIQDLHDRYSRPISPRHSQGGNFGSHGSKQDSLTRTISAPVLQDVAEIPSQDVLDRLMGSVSFGFGVFQLCVSLMPPNLLRVIQFLGFEGDRDIGLDALILASKSRDMKAPLAMLALLWYHTVVRPFFSLDGVNIEAGVSEAMAILKNTAHTYPNSALFLFFHGRVLRLKCKISEALAAYHKALAATKDQREIQLICLYEIGWCNLLQLNWIEAKSAFLRLRLESRWSQCYYAYLAAICLGALGHSEECYKVFCDVPRLVKRKNYQIEIFVGRRAEKFVSLQAPPTPEHAILLGLELLFLWNALPTCGKPELHRILEECSKQHEDALIPLTRLIEGSTHTQLKNYSKAVECFEECLQRCQGQTEDLHVQAFAMYEFGCLLIRSSETAPKGKALLLHAKTQLCDYDFENRLNVRIHAALRRVQKMELGNAAVKPPTQSTGQQSDVP</sequence>
<dbReference type="RefSeq" id="XP_014662148.1">
    <property type="nucleotide sequence ID" value="XM_014806662.1"/>
</dbReference>
<dbReference type="Pfam" id="PF10300">
    <property type="entry name" value="Iml2-TPR_39"/>
    <property type="match status" value="1"/>
</dbReference>
<dbReference type="GeneID" id="106805164"/>
<dbReference type="InterPro" id="IPR019412">
    <property type="entry name" value="IML2/TPR_39"/>
</dbReference>
<protein>
    <submittedName>
        <fullName evidence="2">Tetratricopeptide repeat protein 39C-like isoform X1</fullName>
    </submittedName>
</protein>
<gene>
    <name evidence="2" type="primary">LOC106805164</name>
</gene>
<dbReference type="Gene3D" id="1.25.40.10">
    <property type="entry name" value="Tetratricopeptide repeat domain"/>
    <property type="match status" value="1"/>
</dbReference>
<name>A0ABM1DQC7_PRICU</name>
<dbReference type="SUPFAM" id="SSF48452">
    <property type="entry name" value="TPR-like"/>
    <property type="match status" value="1"/>
</dbReference>
<dbReference type="PANTHER" id="PTHR31859:SF1">
    <property type="entry name" value="TETRATRICOPEPTIDE REPEAT PROTEIN 39C"/>
    <property type="match status" value="1"/>
</dbReference>
<dbReference type="PANTHER" id="PTHR31859">
    <property type="entry name" value="TETRATRICOPEPTIDE REPEAT PROTEIN 39 FAMILY MEMBER"/>
    <property type="match status" value="1"/>
</dbReference>
<accession>A0ABM1DQC7</accession>
<proteinExistence type="predicted"/>
<keyword evidence="1" id="KW-1185">Reference proteome</keyword>
<dbReference type="InterPro" id="IPR019734">
    <property type="entry name" value="TPR_rpt"/>
</dbReference>